<evidence type="ECO:0000259" key="6">
    <source>
        <dbReference type="PROSITE" id="PS50089"/>
    </source>
</evidence>
<evidence type="ECO:0000313" key="9">
    <source>
        <dbReference type="Proteomes" id="UP000593567"/>
    </source>
</evidence>
<dbReference type="GO" id="GO:0008270">
    <property type="term" value="F:zinc ion binding"/>
    <property type="evidence" value="ECO:0007669"/>
    <property type="project" value="UniProtKB-KW"/>
</dbReference>
<evidence type="ECO:0000256" key="2">
    <source>
        <dbReference type="ARBA" id="ARBA00022771"/>
    </source>
</evidence>
<dbReference type="Gene3D" id="3.30.160.60">
    <property type="entry name" value="Classic Zinc Finger"/>
    <property type="match status" value="1"/>
</dbReference>
<evidence type="ECO:0000256" key="4">
    <source>
        <dbReference type="PROSITE-ProRule" id="PRU00024"/>
    </source>
</evidence>
<dbReference type="SUPFAM" id="SSF57850">
    <property type="entry name" value="RING/U-box"/>
    <property type="match status" value="1"/>
</dbReference>
<dbReference type="PROSITE" id="PS50089">
    <property type="entry name" value="ZF_RING_2"/>
    <property type="match status" value="1"/>
</dbReference>
<dbReference type="Pfam" id="PF13360">
    <property type="entry name" value="PQQ_2"/>
    <property type="match status" value="1"/>
</dbReference>
<organism evidence="8 9">
    <name type="scientific">Bugula neritina</name>
    <name type="common">Brown bryozoan</name>
    <name type="synonym">Sertularia neritina</name>
    <dbReference type="NCBI Taxonomy" id="10212"/>
    <lineage>
        <taxon>Eukaryota</taxon>
        <taxon>Metazoa</taxon>
        <taxon>Spiralia</taxon>
        <taxon>Lophotrochozoa</taxon>
        <taxon>Bryozoa</taxon>
        <taxon>Gymnolaemata</taxon>
        <taxon>Cheilostomatida</taxon>
        <taxon>Flustrina</taxon>
        <taxon>Buguloidea</taxon>
        <taxon>Bugulidae</taxon>
        <taxon>Bugula</taxon>
    </lineage>
</organism>
<dbReference type="InterPro" id="IPR047153">
    <property type="entry name" value="TRIM45/56/19-like"/>
</dbReference>
<evidence type="ECO:0000256" key="5">
    <source>
        <dbReference type="SAM" id="Phobius"/>
    </source>
</evidence>
<evidence type="ECO:0000256" key="1">
    <source>
        <dbReference type="ARBA" id="ARBA00022723"/>
    </source>
</evidence>
<dbReference type="EMBL" id="VXIV02003254">
    <property type="protein sequence ID" value="KAF6019104.1"/>
    <property type="molecule type" value="Genomic_DNA"/>
</dbReference>
<dbReference type="OrthoDB" id="6269600at2759"/>
<dbReference type="AlphaFoldDB" id="A0A7J7J0D8"/>
<feature type="domain" description="RING-type" evidence="6">
    <location>
        <begin position="61"/>
        <end position="101"/>
    </location>
</feature>
<dbReference type="Proteomes" id="UP000593567">
    <property type="component" value="Unassembled WGS sequence"/>
</dbReference>
<evidence type="ECO:0000256" key="3">
    <source>
        <dbReference type="ARBA" id="ARBA00022833"/>
    </source>
</evidence>
<name>A0A7J7J0D8_BUGNE</name>
<dbReference type="Gene3D" id="2.130.10.10">
    <property type="entry name" value="YVTN repeat-like/Quinoprotein amine dehydrogenase"/>
    <property type="match status" value="1"/>
</dbReference>
<evidence type="ECO:0000259" key="7">
    <source>
        <dbReference type="PROSITE" id="PS50119"/>
    </source>
</evidence>
<accession>A0A7J7J0D8</accession>
<dbReference type="InterPro" id="IPR018957">
    <property type="entry name" value="Znf_C3HC4_RING-type"/>
</dbReference>
<feature type="transmembrane region" description="Helical" evidence="5">
    <location>
        <begin position="15"/>
        <end position="38"/>
    </location>
</feature>
<keyword evidence="5" id="KW-1133">Transmembrane helix</keyword>
<dbReference type="InterPro" id="IPR017907">
    <property type="entry name" value="Znf_RING_CS"/>
</dbReference>
<dbReference type="PROSITE" id="PS50119">
    <property type="entry name" value="ZF_BBOX"/>
    <property type="match status" value="2"/>
</dbReference>
<dbReference type="SUPFAM" id="SSF50998">
    <property type="entry name" value="Quinoprotein alcohol dehydrogenase-like"/>
    <property type="match status" value="1"/>
</dbReference>
<keyword evidence="1" id="KW-0479">Metal-binding</keyword>
<dbReference type="PANTHER" id="PTHR25462">
    <property type="entry name" value="BONUS, ISOFORM C-RELATED"/>
    <property type="match status" value="1"/>
</dbReference>
<keyword evidence="9" id="KW-1185">Reference proteome</keyword>
<gene>
    <name evidence="8" type="ORF">EB796_022601</name>
</gene>
<dbReference type="SUPFAM" id="SSF57845">
    <property type="entry name" value="B-box zinc-binding domain"/>
    <property type="match status" value="1"/>
</dbReference>
<keyword evidence="5" id="KW-0812">Transmembrane</keyword>
<keyword evidence="3" id="KW-0862">Zinc</keyword>
<dbReference type="PROSITE" id="PS00518">
    <property type="entry name" value="ZF_RING_1"/>
    <property type="match status" value="1"/>
</dbReference>
<sequence>MLRSDSTYNCYNPTLLYVGLPTIILLLQCYYINLYYVYTLFFFGFQSMASGSIVSAELKICGYCFEHTVNLKSLPCTHVFCATCLKKYLEKTKVLKCGNCRATYDTSISELPSLDTADLACDSCKQKDITEKATVYCRQCSRRFCAKHQEGHGDIFPDHHVIHIDEYVREKNRLEPRYCKTHTSVVVSLACEMCQSVLCAQCMDDKDGCPKGSRHQAVSLTALVKRLRVRFSALKTEAQKKEGELSTLLKKSHVTLAEIDKETGEQKELLHKTRDEQIEAIKAKYDEIETEFMTHRQNFRQEVVNFMDEEVAKRLDSLSVEIQRLDVSVKSSHEVDVVNRFEELETELKQLTLEGLPKLPTKNLPKLKVKGEYRTVEIEINYDLSSIHFAKEVQLPTAFNRLHPMNDIAYLISRSSDIHSLDINNLTTKIIKKSFIADAVNGMTGCNNEIYLLHYGNPWRIFVCDLNGKLLRQWDHHDSSKKNNLLSVVGDRIVVRNCGKRTVSVYTLLGEVIREIPFNSDGDTKGICPVKADRVAISVNSTVSLINISSGQVVWTSAAVKEPRSVVCYRDSRILVGGKDGEVSELDCNTGKCVKTHLGNVEDVDSASICGDKLVTVCGKSLKIYNIL</sequence>
<comment type="caution">
    <text evidence="8">The sequence shown here is derived from an EMBL/GenBank/DDBJ whole genome shotgun (WGS) entry which is preliminary data.</text>
</comment>
<keyword evidence="2 4" id="KW-0863">Zinc-finger</keyword>
<dbReference type="InterPro" id="IPR011047">
    <property type="entry name" value="Quinoprotein_ADH-like_sf"/>
</dbReference>
<keyword evidence="5" id="KW-0472">Membrane</keyword>
<dbReference type="PANTHER" id="PTHR25462:SF296">
    <property type="entry name" value="MEIOTIC P26, ISOFORM F"/>
    <property type="match status" value="1"/>
</dbReference>
<dbReference type="InterPro" id="IPR002372">
    <property type="entry name" value="PQQ_rpt_dom"/>
</dbReference>
<dbReference type="InterPro" id="IPR001841">
    <property type="entry name" value="Znf_RING"/>
</dbReference>
<protein>
    <recommendedName>
        <fullName evidence="10">TRIM56</fullName>
    </recommendedName>
</protein>
<evidence type="ECO:0008006" key="10">
    <source>
        <dbReference type="Google" id="ProtNLM"/>
    </source>
</evidence>
<feature type="domain" description="B box-type" evidence="7">
    <location>
        <begin position="174"/>
        <end position="220"/>
    </location>
</feature>
<dbReference type="InterPro" id="IPR015943">
    <property type="entry name" value="WD40/YVTN_repeat-like_dom_sf"/>
</dbReference>
<dbReference type="InterPro" id="IPR000315">
    <property type="entry name" value="Znf_B-box"/>
</dbReference>
<feature type="domain" description="B box-type" evidence="7">
    <location>
        <begin position="116"/>
        <end position="164"/>
    </location>
</feature>
<evidence type="ECO:0000313" key="8">
    <source>
        <dbReference type="EMBL" id="KAF6019104.1"/>
    </source>
</evidence>
<reference evidence="8" key="1">
    <citation type="submission" date="2020-06" db="EMBL/GenBank/DDBJ databases">
        <title>Draft genome of Bugula neritina, a colonial animal packing powerful symbionts and potential medicines.</title>
        <authorList>
            <person name="Rayko M."/>
        </authorList>
    </citation>
    <scope>NUCLEOTIDE SEQUENCE [LARGE SCALE GENOMIC DNA]</scope>
    <source>
        <strain evidence="8">Kwan_BN1</strain>
    </source>
</reference>
<dbReference type="Gene3D" id="3.30.40.10">
    <property type="entry name" value="Zinc/RING finger domain, C3HC4 (zinc finger)"/>
    <property type="match status" value="1"/>
</dbReference>
<dbReference type="InterPro" id="IPR013083">
    <property type="entry name" value="Znf_RING/FYVE/PHD"/>
</dbReference>
<dbReference type="Pfam" id="PF00097">
    <property type="entry name" value="zf-C3HC4"/>
    <property type="match status" value="1"/>
</dbReference>
<proteinExistence type="predicted"/>